<evidence type="ECO:0000256" key="1">
    <source>
        <dbReference type="ARBA" id="ARBA00001974"/>
    </source>
</evidence>
<comment type="cofactor">
    <cofactor evidence="1 8">
        <name>FAD</name>
        <dbReference type="ChEBI" id="CHEBI:57692"/>
    </cofactor>
</comment>
<keyword evidence="6 8" id="KW-0274">FAD</keyword>
<evidence type="ECO:0000256" key="5">
    <source>
        <dbReference type="ARBA" id="ARBA00022630"/>
    </source>
</evidence>
<organism evidence="12 14">
    <name type="scientific">Pseudosulfitobacter pseudonitzschiae</name>
    <dbReference type="NCBI Taxonomy" id="1402135"/>
    <lineage>
        <taxon>Bacteria</taxon>
        <taxon>Pseudomonadati</taxon>
        <taxon>Pseudomonadota</taxon>
        <taxon>Alphaproteobacteria</taxon>
        <taxon>Rhodobacterales</taxon>
        <taxon>Roseobacteraceae</taxon>
        <taxon>Pseudosulfitobacter</taxon>
    </lineage>
</organism>
<dbReference type="EMBL" id="JAFBWN010000009">
    <property type="protein sequence ID" value="MBM2355649.1"/>
    <property type="molecule type" value="Genomic_DNA"/>
</dbReference>
<reference evidence="13" key="2">
    <citation type="submission" date="2021-01" db="EMBL/GenBank/DDBJ databases">
        <title>Diatom-associated Roseobacters Show Island Model of Population Structure.</title>
        <authorList>
            <person name="Qu L."/>
            <person name="Feng X."/>
            <person name="Chen Y."/>
            <person name="Li L."/>
            <person name="Wang X."/>
            <person name="Hu Z."/>
            <person name="Wang H."/>
            <person name="Luo H."/>
        </authorList>
    </citation>
    <scope>NUCLEOTIDE SEQUENCE</scope>
    <source>
        <strain evidence="13">SM26-45</strain>
    </source>
</reference>
<keyword evidence="4" id="KW-0101">Branched-chain amino acid catabolism</keyword>
<sequence>MNKQLRNDIDLPTHFMTDEQQALADQAGKFFMSEFHHLNAEMDDTDDLPPSVFPKLGEMGYLGLNVPLEYGGAGLDFTSACIISEELSRASAAIGLSQVAHDNLCVNNIYRNASEDLRRKYLPGLCDGTLIGALGLTEPGAGSDALGSMRTTAKKDGDDYILNGAKIYITNGPIADLVLVYAKTSPEKGAKGISAFIVETDTPGFKVAQKLNKMGFRGSPTGELVFEDCRVPAKNMVGKLDGGVAVTMSGLDLERAIVCFNALGIAQRALDISIDYAKTRKQFDKPIASFQMVQAMLADMYTRIEAARSLSLKTVAMCEGLEEGEGGRGEIHKLTAAAIFKAAEATSFVLDKAVQIHGGSGYMRDTEVNRLYRTGRVLEVGAGTQEVRKLIIAGELLKE</sequence>
<protein>
    <submittedName>
        <fullName evidence="13">Acyl-CoA dehydrogenase family protein</fullName>
    </submittedName>
    <submittedName>
        <fullName evidence="12">Isovaleryl-CoA dehydrogenase</fullName>
    </submittedName>
</protein>
<accession>A0A073IY07</accession>
<dbReference type="InterPro" id="IPR037069">
    <property type="entry name" value="AcylCoA_DH/ox_N_sf"/>
</dbReference>
<evidence type="ECO:0000313" key="12">
    <source>
        <dbReference type="EMBL" id="KEJ94351.1"/>
    </source>
</evidence>
<evidence type="ECO:0000256" key="8">
    <source>
        <dbReference type="RuleBase" id="RU362125"/>
    </source>
</evidence>
<dbReference type="FunFam" id="1.20.140.10:FF:000001">
    <property type="entry name" value="Acyl-CoA dehydrogenase"/>
    <property type="match status" value="1"/>
</dbReference>
<dbReference type="InterPro" id="IPR013786">
    <property type="entry name" value="AcylCoA_DH/ox_N"/>
</dbReference>
<dbReference type="EMBL" id="JAMD01000014">
    <property type="protein sequence ID" value="KEJ94351.1"/>
    <property type="molecule type" value="Genomic_DNA"/>
</dbReference>
<dbReference type="InterPro" id="IPR006089">
    <property type="entry name" value="Acyl-CoA_DH_CS"/>
</dbReference>
<comment type="similarity">
    <text evidence="3 8">Belongs to the acyl-CoA dehydrogenase family.</text>
</comment>
<feature type="domain" description="Acyl-CoA dehydrogenase/oxidase C-terminal" evidence="9">
    <location>
        <begin position="242"/>
        <end position="396"/>
    </location>
</feature>
<dbReference type="PIRSF" id="PIRSF016578">
    <property type="entry name" value="HsaA"/>
    <property type="match status" value="1"/>
</dbReference>
<evidence type="ECO:0000256" key="6">
    <source>
        <dbReference type="ARBA" id="ARBA00022827"/>
    </source>
</evidence>
<evidence type="ECO:0000259" key="11">
    <source>
        <dbReference type="Pfam" id="PF02771"/>
    </source>
</evidence>
<evidence type="ECO:0000256" key="3">
    <source>
        <dbReference type="ARBA" id="ARBA00009347"/>
    </source>
</evidence>
<dbReference type="Pfam" id="PF02770">
    <property type="entry name" value="Acyl-CoA_dh_M"/>
    <property type="match status" value="1"/>
</dbReference>
<dbReference type="FunFam" id="1.10.540.10:FF:000026">
    <property type="entry name" value="Acyl-CoA dehydrogenase medium chain"/>
    <property type="match status" value="1"/>
</dbReference>
<evidence type="ECO:0000259" key="10">
    <source>
        <dbReference type="Pfam" id="PF02770"/>
    </source>
</evidence>
<dbReference type="InterPro" id="IPR046373">
    <property type="entry name" value="Acyl-CoA_Oxase/DH_mid-dom_sf"/>
</dbReference>
<dbReference type="Gene3D" id="2.40.110.10">
    <property type="entry name" value="Butyryl-CoA Dehydrogenase, subunit A, domain 2"/>
    <property type="match status" value="1"/>
</dbReference>
<dbReference type="AlphaFoldDB" id="A0A073IY07"/>
<dbReference type="GO" id="GO:0003995">
    <property type="term" value="F:acyl-CoA dehydrogenase activity"/>
    <property type="evidence" value="ECO:0007669"/>
    <property type="project" value="InterPro"/>
</dbReference>
<keyword evidence="7 8" id="KW-0560">Oxidoreductase</keyword>
<comment type="pathway">
    <text evidence="2">Amino-acid degradation; L-valine degradation.</text>
</comment>
<dbReference type="PROSITE" id="PS00072">
    <property type="entry name" value="ACYL_COA_DH_1"/>
    <property type="match status" value="1"/>
</dbReference>
<dbReference type="InterPro" id="IPR009100">
    <property type="entry name" value="AcylCoA_DH/oxidase_NM_dom_sf"/>
</dbReference>
<dbReference type="InterPro" id="IPR036250">
    <property type="entry name" value="AcylCo_DH-like_C"/>
</dbReference>
<dbReference type="Pfam" id="PF00441">
    <property type="entry name" value="Acyl-CoA_dh_1"/>
    <property type="match status" value="1"/>
</dbReference>
<dbReference type="Proteomes" id="UP000027746">
    <property type="component" value="Unassembled WGS sequence"/>
</dbReference>
<dbReference type="GeneID" id="68872394"/>
<dbReference type="InterPro" id="IPR006091">
    <property type="entry name" value="Acyl-CoA_Oxase/DH_mid-dom"/>
</dbReference>
<dbReference type="Gene3D" id="1.20.140.10">
    <property type="entry name" value="Butyryl-CoA Dehydrogenase, subunit A, domain 3"/>
    <property type="match status" value="1"/>
</dbReference>
<feature type="domain" description="Acyl-CoA oxidase/dehydrogenase middle" evidence="10">
    <location>
        <begin position="133"/>
        <end position="229"/>
    </location>
</feature>
<dbReference type="SUPFAM" id="SSF47203">
    <property type="entry name" value="Acyl-CoA dehydrogenase C-terminal domain-like"/>
    <property type="match status" value="1"/>
</dbReference>
<gene>
    <name evidence="13" type="ORF">JQX14_13950</name>
    <name evidence="12" type="ORF">SUH3_06720</name>
</gene>
<feature type="domain" description="Acyl-CoA dehydrogenase/oxidase N-terminal" evidence="11">
    <location>
        <begin position="17"/>
        <end position="128"/>
    </location>
</feature>
<evidence type="ECO:0000313" key="13">
    <source>
        <dbReference type="EMBL" id="MBM2355649.1"/>
    </source>
</evidence>
<dbReference type="FunFam" id="2.40.110.10:FF:000001">
    <property type="entry name" value="Acyl-CoA dehydrogenase, mitochondrial"/>
    <property type="match status" value="1"/>
</dbReference>
<evidence type="ECO:0000256" key="2">
    <source>
        <dbReference type="ARBA" id="ARBA00005109"/>
    </source>
</evidence>
<dbReference type="Gene3D" id="1.10.540.10">
    <property type="entry name" value="Acyl-CoA dehydrogenase/oxidase, N-terminal domain"/>
    <property type="match status" value="1"/>
</dbReference>
<keyword evidence="14" id="KW-1185">Reference proteome</keyword>
<dbReference type="SUPFAM" id="SSF56645">
    <property type="entry name" value="Acyl-CoA dehydrogenase NM domain-like"/>
    <property type="match status" value="1"/>
</dbReference>
<dbReference type="PANTHER" id="PTHR43884:SF12">
    <property type="entry name" value="ISOVALERYL-COA DEHYDROGENASE, MITOCHONDRIAL-RELATED"/>
    <property type="match status" value="1"/>
</dbReference>
<dbReference type="Pfam" id="PF02771">
    <property type="entry name" value="Acyl-CoA_dh_N"/>
    <property type="match status" value="1"/>
</dbReference>
<evidence type="ECO:0000256" key="4">
    <source>
        <dbReference type="ARBA" id="ARBA00022456"/>
    </source>
</evidence>
<comment type="caution">
    <text evidence="12">The sequence shown here is derived from an EMBL/GenBank/DDBJ whole genome shotgun (WGS) entry which is preliminary data.</text>
</comment>
<dbReference type="GO" id="GO:0050660">
    <property type="term" value="F:flavin adenine dinucleotide binding"/>
    <property type="evidence" value="ECO:0007669"/>
    <property type="project" value="InterPro"/>
</dbReference>
<dbReference type="OrthoDB" id="9775090at2"/>
<proteinExistence type="inferred from homology"/>
<evidence type="ECO:0000259" key="9">
    <source>
        <dbReference type="Pfam" id="PF00441"/>
    </source>
</evidence>
<dbReference type="GO" id="GO:0009083">
    <property type="term" value="P:branched-chain amino acid catabolic process"/>
    <property type="evidence" value="ECO:0007669"/>
    <property type="project" value="UniProtKB-KW"/>
</dbReference>
<dbReference type="Proteomes" id="UP000809337">
    <property type="component" value="Unassembled WGS sequence"/>
</dbReference>
<reference evidence="12 14" key="1">
    <citation type="submission" date="2014-01" db="EMBL/GenBank/DDBJ databases">
        <title>Sulfitobacter sp. H3 (MCCC 1A00686) Genome Sequencing.</title>
        <authorList>
            <person name="Lai Q."/>
            <person name="Hong Z."/>
        </authorList>
    </citation>
    <scope>NUCLEOTIDE SEQUENCE [LARGE SCALE GENOMIC DNA]</scope>
    <source>
        <strain evidence="12 14">H3</strain>
    </source>
</reference>
<dbReference type="InterPro" id="IPR009075">
    <property type="entry name" value="AcylCo_DH/oxidase_C"/>
</dbReference>
<evidence type="ECO:0000256" key="7">
    <source>
        <dbReference type="ARBA" id="ARBA00023002"/>
    </source>
</evidence>
<dbReference type="RefSeq" id="WP_037929775.1">
    <property type="nucleotide sequence ID" value="NZ_CP054604.1"/>
</dbReference>
<keyword evidence="5 8" id="KW-0285">Flavoprotein</keyword>
<name>A0A073IY07_9RHOB</name>
<dbReference type="PANTHER" id="PTHR43884">
    <property type="entry name" value="ACYL-COA DEHYDROGENASE"/>
    <property type="match status" value="1"/>
</dbReference>
<evidence type="ECO:0000313" key="14">
    <source>
        <dbReference type="Proteomes" id="UP000027746"/>
    </source>
</evidence>